<evidence type="ECO:0000313" key="4">
    <source>
        <dbReference type="EMBL" id="KKM73299.1"/>
    </source>
</evidence>
<dbReference type="SUPFAM" id="SSF56176">
    <property type="entry name" value="FAD-binding/transporter-associated domain-like"/>
    <property type="match status" value="1"/>
</dbReference>
<dbReference type="SUPFAM" id="SSF55103">
    <property type="entry name" value="FAD-linked oxidases, C-terminal domain"/>
    <property type="match status" value="1"/>
</dbReference>
<dbReference type="AlphaFoldDB" id="A0A0F9JU45"/>
<dbReference type="PANTHER" id="PTHR11748:SF118">
    <property type="entry name" value="ALKYLDIHYDROXYACETONEPHOSPHATE SYNTHASE (PRECURSOR)"/>
    <property type="match status" value="1"/>
</dbReference>
<dbReference type="GO" id="GO:0071949">
    <property type="term" value="F:FAD binding"/>
    <property type="evidence" value="ECO:0007669"/>
    <property type="project" value="InterPro"/>
</dbReference>
<protein>
    <recommendedName>
        <fullName evidence="3">FAD-binding PCMH-type domain-containing protein</fullName>
    </recommendedName>
</protein>
<dbReference type="PANTHER" id="PTHR11748">
    <property type="entry name" value="D-LACTATE DEHYDROGENASE"/>
    <property type="match status" value="1"/>
</dbReference>
<gene>
    <name evidence="4" type="ORF">LCGC14_1411900</name>
</gene>
<dbReference type="InterPro" id="IPR016166">
    <property type="entry name" value="FAD-bd_PCMH"/>
</dbReference>
<dbReference type="Pfam" id="PF01565">
    <property type="entry name" value="FAD_binding_4"/>
    <property type="match status" value="1"/>
</dbReference>
<organism evidence="4">
    <name type="scientific">marine sediment metagenome</name>
    <dbReference type="NCBI Taxonomy" id="412755"/>
    <lineage>
        <taxon>unclassified sequences</taxon>
        <taxon>metagenomes</taxon>
        <taxon>ecological metagenomes</taxon>
    </lineage>
</organism>
<keyword evidence="2" id="KW-0274">FAD</keyword>
<keyword evidence="1" id="KW-0285">Flavoprotein</keyword>
<evidence type="ECO:0000256" key="1">
    <source>
        <dbReference type="ARBA" id="ARBA00022630"/>
    </source>
</evidence>
<evidence type="ECO:0000256" key="2">
    <source>
        <dbReference type="ARBA" id="ARBA00022827"/>
    </source>
</evidence>
<sequence length="512" mass="56575">MSKVKEAYKEIEDVLGSDYVTDKDFMKAAYSRNVDPAFPDRWADIIVRPETTEEVSEIVKIANKYKIRIVPRGGGADLVGGSVTEKGILMDLTRMNKILEINKEDYYVVVECGVTWGALISALHPTGYTTGVIGPGSGYSATIGGGLSNSTAGGGSTKYGLVPDICLGLEVVLPNPEGTIIKTGSWANKYAKPFCRYGVSPDFSGMFLGDVGTLGIKVKASLRLFRDPPFKEARMYSLNKEDYSKVAKLAHDIRFEITDGLRDLSVYPTIAAQMIAAQTKTPDGKRLRIKGPVINILLEATEESILNTYLEKLDKIMTKDDACTPLSGLAIGEGNDGSTQFGYNLKATFHFFQATISPAPARISMVTCHKIPISHMGEVYQKVINFDVTHKDEFPPGNFPGMFAAMLYYLPNGNFVVLGGLGGDNKDEAREKQMDIWHKKIRYQVKYGAAHYWLGESISQAVVEAGAYSPEYSQFFKDMKRTVDPDFLLSPNKFHLHSYDDDISKYIVKDEK</sequence>
<dbReference type="InterPro" id="IPR036318">
    <property type="entry name" value="FAD-bd_PCMH-like_sf"/>
</dbReference>
<name>A0A0F9JU45_9ZZZZ</name>
<dbReference type="GO" id="GO:0008720">
    <property type="term" value="F:D-lactate dehydrogenase (NAD+) activity"/>
    <property type="evidence" value="ECO:0007669"/>
    <property type="project" value="TreeGrafter"/>
</dbReference>
<comment type="caution">
    <text evidence="4">The sequence shown here is derived from an EMBL/GenBank/DDBJ whole genome shotgun (WGS) entry which is preliminary data.</text>
</comment>
<dbReference type="Gene3D" id="3.30.465.10">
    <property type="match status" value="1"/>
</dbReference>
<dbReference type="EMBL" id="LAZR01009323">
    <property type="protein sequence ID" value="KKM73299.1"/>
    <property type="molecule type" value="Genomic_DNA"/>
</dbReference>
<dbReference type="GO" id="GO:0004458">
    <property type="term" value="F:D-lactate dehydrogenase (cytochrome) activity"/>
    <property type="evidence" value="ECO:0007669"/>
    <property type="project" value="TreeGrafter"/>
</dbReference>
<reference evidence="4" key="1">
    <citation type="journal article" date="2015" name="Nature">
        <title>Complex archaea that bridge the gap between prokaryotes and eukaryotes.</title>
        <authorList>
            <person name="Spang A."/>
            <person name="Saw J.H."/>
            <person name="Jorgensen S.L."/>
            <person name="Zaremba-Niedzwiedzka K."/>
            <person name="Martijn J."/>
            <person name="Lind A.E."/>
            <person name="van Eijk R."/>
            <person name="Schleper C."/>
            <person name="Guy L."/>
            <person name="Ettema T.J."/>
        </authorList>
    </citation>
    <scope>NUCLEOTIDE SEQUENCE</scope>
</reference>
<dbReference type="GO" id="GO:1903457">
    <property type="term" value="P:lactate catabolic process"/>
    <property type="evidence" value="ECO:0007669"/>
    <property type="project" value="TreeGrafter"/>
</dbReference>
<accession>A0A0F9JU45</accession>
<dbReference type="InterPro" id="IPR016164">
    <property type="entry name" value="FAD-linked_Oxase-like_C"/>
</dbReference>
<dbReference type="InterPro" id="IPR016169">
    <property type="entry name" value="FAD-bd_PCMH_sub2"/>
</dbReference>
<feature type="domain" description="FAD-binding PCMH-type" evidence="3">
    <location>
        <begin position="35"/>
        <end position="227"/>
    </location>
</feature>
<proteinExistence type="predicted"/>
<dbReference type="PROSITE" id="PS51387">
    <property type="entry name" value="FAD_PCMH"/>
    <property type="match status" value="1"/>
</dbReference>
<evidence type="ECO:0000259" key="3">
    <source>
        <dbReference type="PROSITE" id="PS51387"/>
    </source>
</evidence>
<dbReference type="InterPro" id="IPR006094">
    <property type="entry name" value="Oxid_FAD_bind_N"/>
</dbReference>